<accession>A0A7G9T5A3</accession>
<dbReference type="KEGG" id="wdi:H9L19_07930"/>
<feature type="domain" description="NADPH-dependent FMN reductase-like" evidence="1">
    <location>
        <begin position="7"/>
        <end position="106"/>
    </location>
</feature>
<protein>
    <submittedName>
        <fullName evidence="2">NAD(P)H-dependent oxidoreductase</fullName>
    </submittedName>
</protein>
<dbReference type="AlphaFoldDB" id="A0A7G9T5A3"/>
<organism evidence="2 3">
    <name type="scientific">Weissella diestrammenae</name>
    <dbReference type="NCBI Taxonomy" id="1162633"/>
    <lineage>
        <taxon>Bacteria</taxon>
        <taxon>Bacillati</taxon>
        <taxon>Bacillota</taxon>
        <taxon>Bacilli</taxon>
        <taxon>Lactobacillales</taxon>
        <taxon>Lactobacillaceae</taxon>
        <taxon>Weissella</taxon>
    </lineage>
</organism>
<evidence type="ECO:0000313" key="3">
    <source>
        <dbReference type="Proteomes" id="UP000515800"/>
    </source>
</evidence>
<reference evidence="2 3" key="1">
    <citation type="submission" date="2020-08" db="EMBL/GenBank/DDBJ databases">
        <title>Genome sequence of Weissella diestrammenae KACC 16890T.</title>
        <authorList>
            <person name="Hyun D.-W."/>
            <person name="Bae J.-W."/>
        </authorList>
    </citation>
    <scope>NUCLEOTIDE SEQUENCE [LARGE SCALE GENOMIC DNA]</scope>
    <source>
        <strain evidence="2 3">KACC 16890</strain>
    </source>
</reference>
<dbReference type="InterPro" id="IPR005025">
    <property type="entry name" value="FMN_Rdtase-like_dom"/>
</dbReference>
<dbReference type="SUPFAM" id="SSF52218">
    <property type="entry name" value="Flavoproteins"/>
    <property type="match status" value="1"/>
</dbReference>
<name>A0A7G9T5A3_9LACO</name>
<gene>
    <name evidence="2" type="ORF">H9L19_07930</name>
</gene>
<dbReference type="InterPro" id="IPR029039">
    <property type="entry name" value="Flavoprotein-like_sf"/>
</dbReference>
<evidence type="ECO:0000313" key="2">
    <source>
        <dbReference type="EMBL" id="QNN75278.1"/>
    </source>
</evidence>
<proteinExistence type="predicted"/>
<dbReference type="RefSeq" id="WP_187529112.1">
    <property type="nucleotide sequence ID" value="NZ_CP060724.1"/>
</dbReference>
<dbReference type="Proteomes" id="UP000515800">
    <property type="component" value="Chromosome"/>
</dbReference>
<dbReference type="Gene3D" id="3.40.50.360">
    <property type="match status" value="1"/>
</dbReference>
<dbReference type="EMBL" id="CP060724">
    <property type="protein sequence ID" value="QNN75278.1"/>
    <property type="molecule type" value="Genomic_DNA"/>
</dbReference>
<dbReference type="GO" id="GO:0016491">
    <property type="term" value="F:oxidoreductase activity"/>
    <property type="evidence" value="ECO:0007669"/>
    <property type="project" value="InterPro"/>
</dbReference>
<keyword evidence="3" id="KW-1185">Reference proteome</keyword>
<evidence type="ECO:0000259" key="1">
    <source>
        <dbReference type="Pfam" id="PF03358"/>
    </source>
</evidence>
<dbReference type="Pfam" id="PF03358">
    <property type="entry name" value="FMN_red"/>
    <property type="match status" value="1"/>
</dbReference>
<sequence>MTNFQTVVLNASQNRIGHSTDFAKQILSGIEFSQINLVDYRVYPLGQSFQDDQLDEIVMQFKSINNLVITTPVYCSDMPGTLKTFIDRTVDKYREQFSQIKVTLLVQGNNPAAVISPITNVVANWAERTGMQFIGAVIPETTEQLQIKIKSELRQ</sequence>